<feature type="compositionally biased region" description="Low complexity" evidence="1">
    <location>
        <begin position="467"/>
        <end position="483"/>
    </location>
</feature>
<organism evidence="2 3">
    <name type="scientific">Trametes cubensis</name>
    <dbReference type="NCBI Taxonomy" id="1111947"/>
    <lineage>
        <taxon>Eukaryota</taxon>
        <taxon>Fungi</taxon>
        <taxon>Dikarya</taxon>
        <taxon>Basidiomycota</taxon>
        <taxon>Agaricomycotina</taxon>
        <taxon>Agaricomycetes</taxon>
        <taxon>Polyporales</taxon>
        <taxon>Polyporaceae</taxon>
        <taxon>Trametes</taxon>
    </lineage>
</organism>
<gene>
    <name evidence="2" type="ORF">ONZ51_g11086</name>
</gene>
<feature type="region of interest" description="Disordered" evidence="1">
    <location>
        <begin position="1012"/>
        <end position="1147"/>
    </location>
</feature>
<evidence type="ECO:0000313" key="2">
    <source>
        <dbReference type="EMBL" id="KAJ8462149.1"/>
    </source>
</evidence>
<feature type="region of interest" description="Disordered" evidence="1">
    <location>
        <begin position="931"/>
        <end position="957"/>
    </location>
</feature>
<feature type="region of interest" description="Disordered" evidence="1">
    <location>
        <begin position="420"/>
        <end position="497"/>
    </location>
</feature>
<keyword evidence="3" id="KW-1185">Reference proteome</keyword>
<dbReference type="AlphaFoldDB" id="A0AAD7TI82"/>
<evidence type="ECO:0008006" key="4">
    <source>
        <dbReference type="Google" id="ProtNLM"/>
    </source>
</evidence>
<reference evidence="2" key="1">
    <citation type="submission" date="2022-11" db="EMBL/GenBank/DDBJ databases">
        <title>Genome Sequence of Cubamyces cubensis.</title>
        <authorList>
            <person name="Buettner E."/>
        </authorList>
    </citation>
    <scope>NUCLEOTIDE SEQUENCE</scope>
    <source>
        <strain evidence="2">MPL-01</strain>
    </source>
</reference>
<evidence type="ECO:0000256" key="1">
    <source>
        <dbReference type="SAM" id="MobiDB-lite"/>
    </source>
</evidence>
<feature type="compositionally biased region" description="Basic residues" evidence="1">
    <location>
        <begin position="1048"/>
        <end position="1072"/>
    </location>
</feature>
<feature type="compositionally biased region" description="Basic and acidic residues" evidence="1">
    <location>
        <begin position="420"/>
        <end position="435"/>
    </location>
</feature>
<sequence>MEPSPNDRPRSYVQATSSLANLKFKKRTDIEKRSDASSSSTASSTPAVCSDVSDVVLQPRIVPSVGLPRVSAVSLPETERRPSDTPNELPTPPSSIPRLVVNRRGIPPSVCSAFDGKVACRGIFTTIIITSPNMDYIPQYPVERQVVPTYSDGRWGLHEYSRCPQVLLSDVWHVACIPRCPSPPELPTVLWENLSVHTHWRIDPRTGVAGLGFILPDVQEDLLEAVRMTRLRLTEVVEGPPESLEYGKYLLMVLSQAVERMEKMPSSAQSAVVVAAHIQRLCLEAEGLRTYMRVVYPRLIGSADYRHDVLPVLGAFVQEGTTAQACTKAGLPVWLLQPLTPSVNIWKVVDPEPLPFGLSEEQCSPPLMHDTSVMSGVVNLTNNWVRDASLRVSKLVAGSRLPTLAPSEVQSILATRDDVHPVKRPKAVDSRREYTHLGMKPLSRSLEETDKERGRKGPKPRGDKEGQVTQAPGGAAGQPMAGQSSPKLAAPAEPPQPARFFMQSPFYSIPAHWMRALQSASPVPRSAAQALYFYPPPFLLDTVCPEAPAHEPGPGTRVPPEQKTRGRRRLEERNGIGRLFGQVALLPPYAADMVPRLGDLERSPQQQIRHPTLLPSFPFAPRFPAPVWSPAPEHSPVQAADCNMGGQRSFDKPQWEWLIEQSRKAESAKFISGETKDHAGLADKLLPDFRVAFPNWSVDGNKDDKSLRERLRRWSVSRHTTREQRQASADLAKDLLPGIASPRAKREIIGLDEFQKSDAAPERPFMVDAGKRRVDIGAYRTACKQIWDKLSEEEKDKYVERAQARNKQRSEDAMDGDESPTLYNRTAIADGCEHFMRSLKAKTGCASFLCVAGPDRDGKPFVWMRSEGEDREGIKLLDFVLKGTGIEADEVYALSNVWIHRSRQDGPVHDGDLSAQLRAALRDARVATMGVPSGAAASTRAQEAASTTQHSTDTDAPPALAEATTRLPAATGIFDFGTVDDSLDSAEARGAATSPSIPVTVAVDESIEEPVPQVLESSQSAETPHAVAHVERGSEENNHEPGSGQGTAHHHTKGKKRKSQGGRAPRQLKRPKGTSGVEMPANEPTTLAAGRPGREGRRSARQRGLDPLMTLAERAAMEAGPQDVEHLGGHEEAIQRAGKGGKRGRKG</sequence>
<feature type="compositionally biased region" description="Basic and acidic residues" evidence="1">
    <location>
        <begin position="1"/>
        <end position="10"/>
    </location>
</feature>
<feature type="compositionally biased region" description="Basic and acidic residues" evidence="1">
    <location>
        <begin position="445"/>
        <end position="466"/>
    </location>
</feature>
<name>A0AAD7TI82_9APHY</name>
<dbReference type="EMBL" id="JAPEVG010000491">
    <property type="protein sequence ID" value="KAJ8462149.1"/>
    <property type="molecule type" value="Genomic_DNA"/>
</dbReference>
<feature type="compositionally biased region" description="Basic and acidic residues" evidence="1">
    <location>
        <begin position="1028"/>
        <end position="1039"/>
    </location>
</feature>
<feature type="compositionally biased region" description="Low complexity" evidence="1">
    <location>
        <begin position="933"/>
        <end position="948"/>
    </location>
</feature>
<protein>
    <recommendedName>
        <fullName evidence="4">HMG box domain-containing protein</fullName>
    </recommendedName>
</protein>
<comment type="caution">
    <text evidence="2">The sequence shown here is derived from an EMBL/GenBank/DDBJ whole genome shotgun (WGS) entry which is preliminary data.</text>
</comment>
<accession>A0AAD7TI82</accession>
<feature type="region of interest" description="Disordered" evidence="1">
    <location>
        <begin position="545"/>
        <end position="568"/>
    </location>
</feature>
<evidence type="ECO:0000313" key="3">
    <source>
        <dbReference type="Proteomes" id="UP001215151"/>
    </source>
</evidence>
<feature type="compositionally biased region" description="Basic and acidic residues" evidence="1">
    <location>
        <begin position="1123"/>
        <end position="1134"/>
    </location>
</feature>
<dbReference type="Proteomes" id="UP001215151">
    <property type="component" value="Unassembled WGS sequence"/>
</dbReference>
<feature type="region of interest" description="Disordered" evidence="1">
    <location>
        <begin position="1"/>
        <end position="49"/>
    </location>
</feature>
<feature type="compositionally biased region" description="Low complexity" evidence="1">
    <location>
        <begin position="36"/>
        <end position="45"/>
    </location>
</feature>
<feature type="region of interest" description="Disordered" evidence="1">
    <location>
        <begin position="73"/>
        <end position="99"/>
    </location>
</feature>
<proteinExistence type="predicted"/>